<evidence type="ECO:0008006" key="3">
    <source>
        <dbReference type="Google" id="ProtNLM"/>
    </source>
</evidence>
<dbReference type="Proteomes" id="UP000460558">
    <property type="component" value="Unassembled WGS sequence"/>
</dbReference>
<organism evidence="1 2">
    <name type="scientific">Streptomyces katsurahamanus</name>
    <dbReference type="NCBI Taxonomy" id="2577098"/>
    <lineage>
        <taxon>Bacteria</taxon>
        <taxon>Bacillati</taxon>
        <taxon>Actinomycetota</taxon>
        <taxon>Actinomycetes</taxon>
        <taxon>Kitasatosporales</taxon>
        <taxon>Streptomycetaceae</taxon>
        <taxon>Streptomyces</taxon>
    </lineage>
</organism>
<accession>A0ABW9P1H3</accession>
<name>A0ABW9P1H3_9ACTN</name>
<evidence type="ECO:0000313" key="2">
    <source>
        <dbReference type="Proteomes" id="UP000460558"/>
    </source>
</evidence>
<dbReference type="RefSeq" id="WP_153486916.1">
    <property type="nucleotide sequence ID" value="NZ_VDEQ01000336.1"/>
</dbReference>
<proteinExistence type="predicted"/>
<gene>
    <name evidence="1" type="ORF">FFZ77_28820</name>
</gene>
<sequence length="143" mass="15251">MNSPEYWTDVYTALAITNADMDVDFVNDSLGLSGVPSDAPGPFVTTGPGWWAFTFDEQLAQDLDGQIAALVSQVAPRLDGVQRLREAGYAIQVAIAGTVESRAALYMTPEAASLLATLGLPVSFTTLTALGRPQEDPMAWLDD</sequence>
<dbReference type="EMBL" id="VDEQ01000336">
    <property type="protein sequence ID" value="MQS39443.1"/>
    <property type="molecule type" value="Genomic_DNA"/>
</dbReference>
<evidence type="ECO:0000313" key="1">
    <source>
        <dbReference type="EMBL" id="MQS39443.1"/>
    </source>
</evidence>
<protein>
    <recommendedName>
        <fullName evidence="3">DUF4279 domain-containing protein</fullName>
    </recommendedName>
</protein>
<comment type="caution">
    <text evidence="1">The sequence shown here is derived from an EMBL/GenBank/DDBJ whole genome shotgun (WGS) entry which is preliminary data.</text>
</comment>
<keyword evidence="2" id="KW-1185">Reference proteome</keyword>
<reference evidence="1 2" key="1">
    <citation type="submission" date="2019-06" db="EMBL/GenBank/DDBJ databases">
        <title>Comparative genomics and metabolomics analyses of clavulanic acid producing Streptomyces species provides insight into specialized metabolism and evolution of beta-lactam biosynthetic gene clusters.</title>
        <authorList>
            <person name="Moore M.A."/>
            <person name="Cruz-Morales P."/>
            <person name="Barona Gomez F."/>
            <person name="Kapil T."/>
        </authorList>
    </citation>
    <scope>NUCLEOTIDE SEQUENCE [LARGE SCALE GENOMIC DNA]</scope>
    <source>
        <strain evidence="1 2">T-272</strain>
    </source>
</reference>